<dbReference type="GO" id="GO:0000976">
    <property type="term" value="F:transcription cis-regulatory region binding"/>
    <property type="evidence" value="ECO:0007669"/>
    <property type="project" value="TreeGrafter"/>
</dbReference>
<dbReference type="PRINTS" id="PR00455">
    <property type="entry name" value="HTHTETR"/>
</dbReference>
<evidence type="ECO:0000313" key="7">
    <source>
        <dbReference type="Proteomes" id="UP000249185"/>
    </source>
</evidence>
<keyword evidence="2 4" id="KW-0238">DNA-binding</keyword>
<evidence type="ECO:0000259" key="5">
    <source>
        <dbReference type="PROSITE" id="PS50977"/>
    </source>
</evidence>
<dbReference type="PANTHER" id="PTHR30055">
    <property type="entry name" value="HTH-TYPE TRANSCRIPTIONAL REGULATOR RUTR"/>
    <property type="match status" value="1"/>
</dbReference>
<organism evidence="6 7">
    <name type="scientific">Rhodovulum sulfidophilum</name>
    <name type="common">Rhodobacter sulfidophilus</name>
    <dbReference type="NCBI Taxonomy" id="35806"/>
    <lineage>
        <taxon>Bacteria</taxon>
        <taxon>Pseudomonadati</taxon>
        <taxon>Pseudomonadota</taxon>
        <taxon>Alphaproteobacteria</taxon>
        <taxon>Rhodobacterales</taxon>
        <taxon>Paracoccaceae</taxon>
        <taxon>Rhodovulum</taxon>
    </lineage>
</organism>
<dbReference type="EMBL" id="QFPW01000005">
    <property type="protein sequence ID" value="PZQ50088.1"/>
    <property type="molecule type" value="Genomic_DNA"/>
</dbReference>
<dbReference type="GO" id="GO:0003700">
    <property type="term" value="F:DNA-binding transcription factor activity"/>
    <property type="evidence" value="ECO:0007669"/>
    <property type="project" value="TreeGrafter"/>
</dbReference>
<dbReference type="AlphaFoldDB" id="A0A2W5NC56"/>
<comment type="caution">
    <text evidence="6">The sequence shown here is derived from an EMBL/GenBank/DDBJ whole genome shotgun (WGS) entry which is preliminary data.</text>
</comment>
<feature type="DNA-binding region" description="H-T-H motif" evidence="4">
    <location>
        <begin position="39"/>
        <end position="58"/>
    </location>
</feature>
<dbReference type="InterPro" id="IPR050109">
    <property type="entry name" value="HTH-type_TetR-like_transc_reg"/>
</dbReference>
<feature type="domain" description="HTH tetR-type" evidence="5">
    <location>
        <begin position="17"/>
        <end position="76"/>
    </location>
</feature>
<dbReference type="Proteomes" id="UP000249185">
    <property type="component" value="Unassembled WGS sequence"/>
</dbReference>
<keyword evidence="1" id="KW-0805">Transcription regulation</keyword>
<evidence type="ECO:0000256" key="3">
    <source>
        <dbReference type="ARBA" id="ARBA00023163"/>
    </source>
</evidence>
<dbReference type="SUPFAM" id="SSF46689">
    <property type="entry name" value="Homeodomain-like"/>
    <property type="match status" value="1"/>
</dbReference>
<dbReference type="InterPro" id="IPR009057">
    <property type="entry name" value="Homeodomain-like_sf"/>
</dbReference>
<dbReference type="SUPFAM" id="SSF48498">
    <property type="entry name" value="Tetracyclin repressor-like, C-terminal domain"/>
    <property type="match status" value="1"/>
</dbReference>
<dbReference type="Gene3D" id="1.10.357.10">
    <property type="entry name" value="Tetracycline Repressor, domain 2"/>
    <property type="match status" value="1"/>
</dbReference>
<keyword evidence="3" id="KW-0804">Transcription</keyword>
<dbReference type="Pfam" id="PF00440">
    <property type="entry name" value="TetR_N"/>
    <property type="match status" value="1"/>
</dbReference>
<evidence type="ECO:0000256" key="2">
    <source>
        <dbReference type="ARBA" id="ARBA00023125"/>
    </source>
</evidence>
<dbReference type="InterPro" id="IPR001647">
    <property type="entry name" value="HTH_TetR"/>
</dbReference>
<evidence type="ECO:0000256" key="4">
    <source>
        <dbReference type="PROSITE-ProRule" id="PRU00335"/>
    </source>
</evidence>
<dbReference type="InterPro" id="IPR049445">
    <property type="entry name" value="TetR_SbtR-like_C"/>
</dbReference>
<accession>A0A2W5NC56</accession>
<gene>
    <name evidence="6" type="ORF">DI556_08430</name>
</gene>
<reference evidence="6 7" key="1">
    <citation type="submission" date="2017-08" db="EMBL/GenBank/DDBJ databases">
        <title>Infants hospitalized years apart are colonized by the same room-sourced microbial strains.</title>
        <authorList>
            <person name="Brooks B."/>
            <person name="Olm M.R."/>
            <person name="Firek B.A."/>
            <person name="Baker R."/>
            <person name="Thomas B.C."/>
            <person name="Morowitz M.J."/>
            <person name="Banfield J.F."/>
        </authorList>
    </citation>
    <scope>NUCLEOTIDE SEQUENCE [LARGE SCALE GENOMIC DNA]</scope>
    <source>
        <strain evidence="6">S2_005_002_R2_34</strain>
    </source>
</reference>
<name>A0A2W5NC56_RHOSU</name>
<dbReference type="PANTHER" id="PTHR30055:SF234">
    <property type="entry name" value="HTH-TYPE TRANSCRIPTIONAL REGULATOR BETI"/>
    <property type="match status" value="1"/>
</dbReference>
<evidence type="ECO:0000256" key="1">
    <source>
        <dbReference type="ARBA" id="ARBA00023015"/>
    </source>
</evidence>
<dbReference type="PROSITE" id="PS50977">
    <property type="entry name" value="HTH_TETR_2"/>
    <property type="match status" value="1"/>
</dbReference>
<dbReference type="Pfam" id="PF21597">
    <property type="entry name" value="TetR_C_43"/>
    <property type="match status" value="1"/>
</dbReference>
<protein>
    <submittedName>
        <fullName evidence="6">TetR family transcriptional regulator</fullName>
    </submittedName>
</protein>
<sequence>MGSEPAKARRAPRADSLRNRERLLSAAREVFAEGGAEASLEAVARRAELGIGTLYRHFPTRESLFQAVYRKEVDELVDLAAALGAEADPTEGLRRWLGANVRVIATKRGMLVALAPAPDSSKALYDDSRRRLVEAVGGLMRRAQVAGVMRADVAPEEVLQALYGIAYGREDAGWQDVALRLIDIFVDGLRLRT</sequence>
<evidence type="ECO:0000313" key="6">
    <source>
        <dbReference type="EMBL" id="PZQ50088.1"/>
    </source>
</evidence>
<proteinExistence type="predicted"/>
<dbReference type="InterPro" id="IPR036271">
    <property type="entry name" value="Tet_transcr_reg_TetR-rel_C_sf"/>
</dbReference>